<feature type="domain" description="Acyl-CoA dehydrogenase C-terminal" evidence="4">
    <location>
        <begin position="219"/>
        <end position="344"/>
    </location>
</feature>
<dbReference type="KEGG" id="ima:PO878_12520"/>
<dbReference type="RefSeq" id="WP_272734845.1">
    <property type="nucleotide sequence ID" value="NZ_CP116942.1"/>
</dbReference>
<dbReference type="GO" id="GO:0050660">
    <property type="term" value="F:flavin adenine dinucleotide binding"/>
    <property type="evidence" value="ECO:0007669"/>
    <property type="project" value="InterPro"/>
</dbReference>
<dbReference type="PIRSF" id="PIRSF016578">
    <property type="entry name" value="HsaA"/>
    <property type="match status" value="1"/>
</dbReference>
<accession>A0AAF0BTV8</accession>
<dbReference type="InterPro" id="IPR046373">
    <property type="entry name" value="Acyl-CoA_Oxase/DH_mid-dom_sf"/>
</dbReference>
<evidence type="ECO:0000259" key="4">
    <source>
        <dbReference type="Pfam" id="PF08028"/>
    </source>
</evidence>
<dbReference type="InterPro" id="IPR037069">
    <property type="entry name" value="AcylCoA_DH/ox_N_sf"/>
</dbReference>
<dbReference type="Gene3D" id="2.40.110.10">
    <property type="entry name" value="Butyryl-CoA Dehydrogenase, subunit A, domain 2"/>
    <property type="match status" value="1"/>
</dbReference>
<organism evidence="5 6">
    <name type="scientific">Iamia majanohamensis</name>
    <dbReference type="NCBI Taxonomy" id="467976"/>
    <lineage>
        <taxon>Bacteria</taxon>
        <taxon>Bacillati</taxon>
        <taxon>Actinomycetota</taxon>
        <taxon>Acidimicrobiia</taxon>
        <taxon>Acidimicrobiales</taxon>
        <taxon>Iamiaceae</taxon>
        <taxon>Iamia</taxon>
    </lineage>
</organism>
<gene>
    <name evidence="5" type="ORF">PO878_12520</name>
</gene>
<evidence type="ECO:0000256" key="1">
    <source>
        <dbReference type="ARBA" id="ARBA00023002"/>
    </source>
</evidence>
<evidence type="ECO:0000313" key="5">
    <source>
        <dbReference type="EMBL" id="WCO65320.1"/>
    </source>
</evidence>
<name>A0AAF0BTV8_9ACTN</name>
<evidence type="ECO:0000256" key="2">
    <source>
        <dbReference type="ARBA" id="ARBA00049661"/>
    </source>
</evidence>
<comment type="similarity">
    <text evidence="2">Belongs to the HpaH/HsaA monooxygenase family.</text>
</comment>
<protein>
    <submittedName>
        <fullName evidence="5">Acyl-CoA dehydrogenase family protein</fullName>
    </submittedName>
</protein>
<dbReference type="InterPro" id="IPR036250">
    <property type="entry name" value="AcylCo_DH-like_C"/>
</dbReference>
<dbReference type="InterPro" id="IPR009100">
    <property type="entry name" value="AcylCoA_DH/oxidase_NM_dom_sf"/>
</dbReference>
<dbReference type="SUPFAM" id="SSF47203">
    <property type="entry name" value="Acyl-CoA dehydrogenase C-terminal domain-like"/>
    <property type="match status" value="1"/>
</dbReference>
<dbReference type="InterPro" id="IPR013786">
    <property type="entry name" value="AcylCoA_DH/ox_N"/>
</dbReference>
<keyword evidence="1" id="KW-0560">Oxidoreductase</keyword>
<keyword evidence="6" id="KW-1185">Reference proteome</keyword>
<dbReference type="PANTHER" id="PTHR48083:SF5">
    <property type="entry name" value="NRGC PROTEIN"/>
    <property type="match status" value="1"/>
</dbReference>
<dbReference type="PANTHER" id="PTHR48083">
    <property type="entry name" value="MEDIUM-CHAIN SPECIFIC ACYL-COA DEHYDROGENASE, MITOCHONDRIAL-RELATED"/>
    <property type="match status" value="1"/>
</dbReference>
<dbReference type="Pfam" id="PF02771">
    <property type="entry name" value="Acyl-CoA_dh_N"/>
    <property type="match status" value="1"/>
</dbReference>
<sequence length="368" mass="36304">MLDDAVLDEVGEVVAAEAAAGEEAGRLTPRAVGALRDAGLFALHQPADLGGLGLDLPAAGHVIARLAEADGAAGWAAMIGAGPAWFAGHMDPAGALEVFGGGGAVAGSGQPGRATPEPGGAWRVEGRWRWCSGGPWADWFTFNALDPGGAVVTVAVPAAEVTVHPETWDVRGLRATASVDVSVAGAVVPAHRAFGVGDGPPVRDEPVFRLGFEAFAQATMAAVPIGLARHAVRATAALAEEKSPTHGTGRLADDPLARRTLAAAAAAVTAAGAGLAAATDAVWGAAVAGDDPAPGAITALRLAAVHAGRTGAEVASALGAVAGMSALDRTSVLGRVLADLPAASRNALLTDARLAEVDPGDLAAAVAP</sequence>
<proteinExistence type="inferred from homology"/>
<dbReference type="Pfam" id="PF08028">
    <property type="entry name" value="Acyl-CoA_dh_2"/>
    <property type="match status" value="1"/>
</dbReference>
<dbReference type="AlphaFoldDB" id="A0AAF0BTV8"/>
<dbReference type="Gene3D" id="1.10.540.10">
    <property type="entry name" value="Acyl-CoA dehydrogenase/oxidase, N-terminal domain"/>
    <property type="match status" value="1"/>
</dbReference>
<feature type="domain" description="Acyl-CoA dehydrogenase/oxidase N-terminal" evidence="3">
    <location>
        <begin position="1"/>
        <end position="79"/>
    </location>
</feature>
<reference evidence="5" key="1">
    <citation type="submission" date="2023-01" db="EMBL/GenBank/DDBJ databases">
        <title>The diversity of Class Acidimicrobiia in South China Sea sediment environments and the proposal of Iamia marina sp. nov., a novel species of the genus Iamia.</title>
        <authorList>
            <person name="He Y."/>
            <person name="Tian X."/>
        </authorList>
    </citation>
    <scope>NUCLEOTIDE SEQUENCE</scope>
    <source>
        <strain evidence="5">DSM 19957</strain>
    </source>
</reference>
<dbReference type="InterPro" id="IPR050741">
    <property type="entry name" value="Acyl-CoA_dehydrogenase"/>
</dbReference>
<dbReference type="GO" id="GO:0003995">
    <property type="term" value="F:acyl-CoA dehydrogenase activity"/>
    <property type="evidence" value="ECO:0007669"/>
    <property type="project" value="TreeGrafter"/>
</dbReference>
<dbReference type="EMBL" id="CP116942">
    <property type="protein sequence ID" value="WCO65320.1"/>
    <property type="molecule type" value="Genomic_DNA"/>
</dbReference>
<dbReference type="GO" id="GO:0033539">
    <property type="term" value="P:fatty acid beta-oxidation using acyl-CoA dehydrogenase"/>
    <property type="evidence" value="ECO:0007669"/>
    <property type="project" value="TreeGrafter"/>
</dbReference>
<dbReference type="InterPro" id="IPR013107">
    <property type="entry name" value="Acyl-CoA_DH_C"/>
</dbReference>
<evidence type="ECO:0000313" key="6">
    <source>
        <dbReference type="Proteomes" id="UP001216390"/>
    </source>
</evidence>
<dbReference type="SUPFAM" id="SSF56645">
    <property type="entry name" value="Acyl-CoA dehydrogenase NM domain-like"/>
    <property type="match status" value="1"/>
</dbReference>
<dbReference type="Gene3D" id="1.20.140.10">
    <property type="entry name" value="Butyryl-CoA Dehydrogenase, subunit A, domain 3"/>
    <property type="match status" value="1"/>
</dbReference>
<dbReference type="Proteomes" id="UP001216390">
    <property type="component" value="Chromosome"/>
</dbReference>
<dbReference type="GO" id="GO:0005737">
    <property type="term" value="C:cytoplasm"/>
    <property type="evidence" value="ECO:0007669"/>
    <property type="project" value="TreeGrafter"/>
</dbReference>
<evidence type="ECO:0000259" key="3">
    <source>
        <dbReference type="Pfam" id="PF02771"/>
    </source>
</evidence>